<dbReference type="Gene3D" id="3.40.462.20">
    <property type="match status" value="1"/>
</dbReference>
<dbReference type="InterPro" id="IPR036318">
    <property type="entry name" value="FAD-bd_PCMH-like_sf"/>
</dbReference>
<dbReference type="InterPro" id="IPR050416">
    <property type="entry name" value="FAD-linked_Oxidoreductase"/>
</dbReference>
<keyword evidence="7" id="KW-1185">Reference proteome</keyword>
<dbReference type="GO" id="GO:0016491">
    <property type="term" value="F:oxidoreductase activity"/>
    <property type="evidence" value="ECO:0007669"/>
    <property type="project" value="UniProtKB-KW"/>
</dbReference>
<dbReference type="Pfam" id="PF01565">
    <property type="entry name" value="FAD_binding_4"/>
    <property type="match status" value="1"/>
</dbReference>
<evidence type="ECO:0000313" key="6">
    <source>
        <dbReference type="EMBL" id="TBU61891.1"/>
    </source>
</evidence>
<evidence type="ECO:0000313" key="7">
    <source>
        <dbReference type="Proteomes" id="UP000292082"/>
    </source>
</evidence>
<dbReference type="AlphaFoldDB" id="A0A4Q9Q4C1"/>
<dbReference type="InterPro" id="IPR016169">
    <property type="entry name" value="FAD-bd_PCMH_sub2"/>
</dbReference>
<dbReference type="Proteomes" id="UP000292082">
    <property type="component" value="Unassembled WGS sequence"/>
</dbReference>
<dbReference type="EMBL" id="ML145096">
    <property type="protein sequence ID" value="TBU61891.1"/>
    <property type="molecule type" value="Genomic_DNA"/>
</dbReference>
<evidence type="ECO:0000256" key="2">
    <source>
        <dbReference type="ARBA" id="ARBA00005466"/>
    </source>
</evidence>
<proteinExistence type="inferred from homology"/>
<dbReference type="GO" id="GO:0071949">
    <property type="term" value="F:FAD binding"/>
    <property type="evidence" value="ECO:0007669"/>
    <property type="project" value="InterPro"/>
</dbReference>
<evidence type="ECO:0000256" key="5">
    <source>
        <dbReference type="ARBA" id="ARBA00023002"/>
    </source>
</evidence>
<accession>A0A4Q9Q4C1</accession>
<dbReference type="PROSITE" id="PS00862">
    <property type="entry name" value="OX2_COVAL_FAD"/>
    <property type="match status" value="1"/>
</dbReference>
<gene>
    <name evidence="6" type="ORF">BD310DRAFT_920095</name>
</gene>
<comment type="similarity">
    <text evidence="2">Belongs to the oxygen-dependent FAD-linked oxidoreductase family.</text>
</comment>
<keyword evidence="4" id="KW-0274">FAD</keyword>
<keyword evidence="5" id="KW-0560">Oxidoreductase</keyword>
<dbReference type="InterPro" id="IPR016166">
    <property type="entry name" value="FAD-bd_PCMH"/>
</dbReference>
<sequence>MFCLSFFSFVALGIAGAASVVSDDVLGVDLSLRERNSTTSLIDCLTRAGLNPVTPSNPTYQNDSLPVNLRLIYKPAALVYPNTTDDVSASVKCGAVNDVKVNARSGGHSYASFSTGGEDGHLVISLDNLNNITLSGDYVTIGTGNKLGPLYYFLWENGQRAAAFGTCPQVGVAGHLHGGFGYHGRKWGLFLDQVVEMEVVKADGSIVIANNHTNADLFWALRGAPPSFGIITRFTVLTHPAPTHAATFAFTYTWSTPEVASSAFQIFQHFAAETDLPSDLALQVRYTEATPVPTFSLNGAYYGNDGITGLNRTVQPLWDALGALNDSVPTATIFEDLNWIQNVVYEADSDPTIDPKVALQEAQGFQIPFYSNSLFYPADNLLTNASTLSFTRYTYNGTSADVNWYVLWDVFGGKNSAIAAVPQDATAYNARDMLMNLQILGYSTTLPYPDDGIPFITGILKSVTDPMPGGRFMGYPNYVDSQLSREEAHAWYYPTHTAKLQRIMREVNPKAVFDYPQGFLPT</sequence>
<dbReference type="PROSITE" id="PS51387">
    <property type="entry name" value="FAD_PCMH"/>
    <property type="match status" value="1"/>
</dbReference>
<name>A0A4Q9Q4C1_9APHY</name>
<evidence type="ECO:0000256" key="1">
    <source>
        <dbReference type="ARBA" id="ARBA00001974"/>
    </source>
</evidence>
<keyword evidence="3" id="KW-0285">Flavoprotein</keyword>
<dbReference type="SUPFAM" id="SSF56176">
    <property type="entry name" value="FAD-binding/transporter-associated domain-like"/>
    <property type="match status" value="1"/>
</dbReference>
<protein>
    <submittedName>
        <fullName evidence="6">FAD-binding domain-containing protein</fullName>
    </submittedName>
</protein>
<evidence type="ECO:0000256" key="3">
    <source>
        <dbReference type="ARBA" id="ARBA00022630"/>
    </source>
</evidence>
<dbReference type="InterPro" id="IPR006093">
    <property type="entry name" value="Oxy_OxRdtase_FAD_BS"/>
</dbReference>
<organism evidence="6 7">
    <name type="scientific">Dichomitus squalens</name>
    <dbReference type="NCBI Taxonomy" id="114155"/>
    <lineage>
        <taxon>Eukaryota</taxon>
        <taxon>Fungi</taxon>
        <taxon>Dikarya</taxon>
        <taxon>Basidiomycota</taxon>
        <taxon>Agaricomycotina</taxon>
        <taxon>Agaricomycetes</taxon>
        <taxon>Polyporales</taxon>
        <taxon>Polyporaceae</taxon>
        <taxon>Dichomitus</taxon>
    </lineage>
</organism>
<evidence type="ECO:0000256" key="4">
    <source>
        <dbReference type="ARBA" id="ARBA00022827"/>
    </source>
</evidence>
<comment type="cofactor">
    <cofactor evidence="1">
        <name>FAD</name>
        <dbReference type="ChEBI" id="CHEBI:57692"/>
    </cofactor>
</comment>
<dbReference type="Gene3D" id="3.30.465.10">
    <property type="match status" value="1"/>
</dbReference>
<reference evidence="6 7" key="1">
    <citation type="submission" date="2019-01" db="EMBL/GenBank/DDBJ databases">
        <title>Draft genome sequences of three monokaryotic isolates of the white-rot basidiomycete fungus Dichomitus squalens.</title>
        <authorList>
            <consortium name="DOE Joint Genome Institute"/>
            <person name="Lopez S.C."/>
            <person name="Andreopoulos B."/>
            <person name="Pangilinan J."/>
            <person name="Lipzen A."/>
            <person name="Riley R."/>
            <person name="Ahrendt S."/>
            <person name="Ng V."/>
            <person name="Barry K."/>
            <person name="Daum C."/>
            <person name="Grigoriev I.V."/>
            <person name="Hilden K.S."/>
            <person name="Makela M.R."/>
            <person name="de Vries R.P."/>
        </authorList>
    </citation>
    <scope>NUCLEOTIDE SEQUENCE [LARGE SCALE GENOMIC DNA]</scope>
    <source>
        <strain evidence="6 7">CBS 464.89</strain>
    </source>
</reference>
<dbReference type="PANTHER" id="PTHR42973">
    <property type="entry name" value="BINDING OXIDOREDUCTASE, PUTATIVE (AFU_ORTHOLOGUE AFUA_1G17690)-RELATED"/>
    <property type="match status" value="1"/>
</dbReference>
<dbReference type="PANTHER" id="PTHR42973:SF39">
    <property type="entry name" value="FAD-BINDING PCMH-TYPE DOMAIN-CONTAINING PROTEIN"/>
    <property type="match status" value="1"/>
</dbReference>
<dbReference type="InterPro" id="IPR006094">
    <property type="entry name" value="Oxid_FAD_bind_N"/>
</dbReference>